<dbReference type="InterPro" id="IPR058852">
    <property type="entry name" value="HTH_77"/>
</dbReference>
<dbReference type="CDD" id="cd00383">
    <property type="entry name" value="trans_reg_C"/>
    <property type="match status" value="1"/>
</dbReference>
<dbReference type="Pfam" id="PF00486">
    <property type="entry name" value="Trans_reg_C"/>
    <property type="match status" value="1"/>
</dbReference>
<dbReference type="Gene3D" id="1.25.40.10">
    <property type="entry name" value="Tetratricopeptide repeat domain"/>
    <property type="match status" value="2"/>
</dbReference>
<feature type="region of interest" description="Disordered" evidence="3">
    <location>
        <begin position="1"/>
        <end position="23"/>
    </location>
</feature>
<dbReference type="InterPro" id="IPR036388">
    <property type="entry name" value="WH-like_DNA-bd_sf"/>
</dbReference>
<evidence type="ECO:0000256" key="1">
    <source>
        <dbReference type="ARBA" id="ARBA00023125"/>
    </source>
</evidence>
<protein>
    <submittedName>
        <fullName evidence="5">Transcriptional regulator</fullName>
    </submittedName>
</protein>
<dbReference type="InterPro" id="IPR027417">
    <property type="entry name" value="P-loop_NTPase"/>
</dbReference>
<dbReference type="InterPro" id="IPR002182">
    <property type="entry name" value="NB-ARC"/>
</dbReference>
<dbReference type="Gene3D" id="1.10.10.10">
    <property type="entry name" value="Winged helix-like DNA-binding domain superfamily/Winged helix DNA-binding domain"/>
    <property type="match status" value="1"/>
</dbReference>
<dbReference type="InterPro" id="IPR001867">
    <property type="entry name" value="OmpR/PhoB-type_DNA-bd"/>
</dbReference>
<dbReference type="SUPFAM" id="SSF46894">
    <property type="entry name" value="C-terminal effector domain of the bipartite response regulators"/>
    <property type="match status" value="1"/>
</dbReference>
<dbReference type="Pfam" id="PF25872">
    <property type="entry name" value="HTH_77"/>
    <property type="match status" value="1"/>
</dbReference>
<dbReference type="PRINTS" id="PR00364">
    <property type="entry name" value="DISEASERSIST"/>
</dbReference>
<organism evidence="5 6">
    <name type="scientific">Mesorhizobium helmanticense</name>
    <dbReference type="NCBI Taxonomy" id="1776423"/>
    <lineage>
        <taxon>Bacteria</taxon>
        <taxon>Pseudomonadati</taxon>
        <taxon>Pseudomonadota</taxon>
        <taxon>Alphaproteobacteria</taxon>
        <taxon>Hyphomicrobiales</taxon>
        <taxon>Phyllobacteriaceae</taxon>
        <taxon>Mesorhizobium</taxon>
    </lineage>
</organism>
<evidence type="ECO:0000259" key="4">
    <source>
        <dbReference type="PROSITE" id="PS51755"/>
    </source>
</evidence>
<sequence length="977" mass="104900">MQTRPTGSLSIRVPGTGSAVVTSSDQTETGEVLSFGPFRLIGAERMLVRDGKPVAIGGRALDVLIALTGRPGEVVSGRELIDLVWPAVFVGEANLRVHIAALRKVMGDGKDNVRYIVNVPGRGYTFVAPVRRSGAGGGTASIAVSASPARSPNFPTPLQLLVGRTETVATMCTLLLSQRFISVVGPGGIGKTTVAVAVGNALRREFGDDAVCFVDLGSLTDPADVPSAVASALGCFVQGPHHEPYIRAFLADKRILVVLDNCEHVIETVAPLCVRLLHAAPSVHILATSREALRVEGEHVQLLMPLDSPPDETPSAVQALASPAVRLFMERAAASGHHAQLSDTDAPIVANICRRLDGIALAIELVASRVGTHGIQGTAGLLDSGAGMFLPGWRSALPRHQTLQAMFDWSFRLLPADEQRVLCRLSVFVGNFTLAAAHAVVGDAGGKIQTVTSAIASLVDKSLMRVEPTSGLTHYRLLDTTRAYAAAKLAEDGQAVAAERRHAGYFTGLLKQGMAKGSAFDGHNVAVHAPHIDNVRKALAWSFSSLDDRSLAIELAAHAAPLFLGLSLLDECQQWCRRALRALLEEDHGTQWELELQGALAMSSMYSRGNSLEVRAGIERGLELSEILQDGRHQLQLLSGLYIFLMRQGDFSGALAAAKRNAAVAKASGGPIENAMTEWMLGGSYHLTGNQAAALRHCKQGSKLASDFRLGRVSFFGHDHHVSGLATLARSLWLCGFADQGCKVARQGIKTAQSHDHPVSSCIALIYLVPVFHWSGDFRAAQEYTEIVFEQATKYSLAPYRAVGLALKGELMVAHGEASSGVATLRAALKAMDADQYRIVTLPTRRALAEGLAHSGQSDEALATIGEAVARAEQVGEILWLPDLLRAQGEILLMQPRPDLATAERILLRSLDCAHKQSALSWQLKAAIPLARMWKEHDRGKDARSMLEDIYQRFTEGFETRDLVTARRFLEELSSSD</sequence>
<evidence type="ECO:0000313" key="5">
    <source>
        <dbReference type="EMBL" id="PTE11224.1"/>
    </source>
</evidence>
<dbReference type="PANTHER" id="PTHR47691">
    <property type="entry name" value="REGULATOR-RELATED"/>
    <property type="match status" value="1"/>
</dbReference>
<evidence type="ECO:0000313" key="6">
    <source>
        <dbReference type="Proteomes" id="UP000240259"/>
    </source>
</evidence>
<feature type="DNA-binding region" description="OmpR/PhoB-type" evidence="2">
    <location>
        <begin position="30"/>
        <end position="128"/>
    </location>
</feature>
<dbReference type="InterPro" id="IPR016032">
    <property type="entry name" value="Sig_transdc_resp-reg_C-effctor"/>
</dbReference>
<dbReference type="OrthoDB" id="4473689at2"/>
<gene>
    <name evidence="5" type="ORF">C9427_06635</name>
</gene>
<dbReference type="Gene3D" id="3.40.50.300">
    <property type="entry name" value="P-loop containing nucleotide triphosphate hydrolases"/>
    <property type="match status" value="1"/>
</dbReference>
<proteinExistence type="predicted"/>
<dbReference type="SUPFAM" id="SSF52540">
    <property type="entry name" value="P-loop containing nucleoside triphosphate hydrolases"/>
    <property type="match status" value="1"/>
</dbReference>
<reference evidence="5 6" key="1">
    <citation type="submission" date="2018-03" db="EMBL/GenBank/DDBJ databases">
        <title>Genome sequence of the symbiotic type strain Mesorhizobium helmanticense CSLC115NT isolated from Lotus corniculatus nodules.</title>
        <authorList>
            <person name="Sannazzaro A.I."/>
            <person name="Torres Tejerizo G.A."/>
            <person name="Dip D."/>
            <person name="Caballero M."/>
            <person name="Pistorio M."/>
            <person name="Estrella M.J."/>
        </authorList>
    </citation>
    <scope>NUCLEOTIDE SEQUENCE [LARGE SCALE GENOMIC DNA]</scope>
    <source>
        <strain evidence="5 6">CSLC115N</strain>
    </source>
</reference>
<keyword evidence="6" id="KW-1185">Reference proteome</keyword>
<keyword evidence="1 2" id="KW-0238">DNA-binding</keyword>
<evidence type="ECO:0000256" key="3">
    <source>
        <dbReference type="SAM" id="MobiDB-lite"/>
    </source>
</evidence>
<dbReference type="SMART" id="SM00862">
    <property type="entry name" value="Trans_reg_C"/>
    <property type="match status" value="1"/>
</dbReference>
<dbReference type="GO" id="GO:0000160">
    <property type="term" value="P:phosphorelay signal transduction system"/>
    <property type="evidence" value="ECO:0007669"/>
    <property type="project" value="InterPro"/>
</dbReference>
<dbReference type="GO" id="GO:0003677">
    <property type="term" value="F:DNA binding"/>
    <property type="evidence" value="ECO:0007669"/>
    <property type="project" value="UniProtKB-UniRule"/>
</dbReference>
<dbReference type="SUPFAM" id="SSF48452">
    <property type="entry name" value="TPR-like"/>
    <property type="match status" value="2"/>
</dbReference>
<dbReference type="PROSITE" id="PS51755">
    <property type="entry name" value="OMPR_PHOB"/>
    <property type="match status" value="1"/>
</dbReference>
<dbReference type="EMBL" id="PZJX01000014">
    <property type="protein sequence ID" value="PTE11224.1"/>
    <property type="molecule type" value="Genomic_DNA"/>
</dbReference>
<dbReference type="AlphaFoldDB" id="A0A2T4IZY3"/>
<name>A0A2T4IZY3_9HYPH</name>
<dbReference type="InterPro" id="IPR011990">
    <property type="entry name" value="TPR-like_helical_dom_sf"/>
</dbReference>
<dbReference type="GO" id="GO:0006355">
    <property type="term" value="P:regulation of DNA-templated transcription"/>
    <property type="evidence" value="ECO:0007669"/>
    <property type="project" value="InterPro"/>
</dbReference>
<feature type="domain" description="OmpR/PhoB-type" evidence="4">
    <location>
        <begin position="30"/>
        <end position="128"/>
    </location>
</feature>
<comment type="caution">
    <text evidence="5">The sequence shown here is derived from an EMBL/GenBank/DDBJ whole genome shotgun (WGS) entry which is preliminary data.</text>
</comment>
<dbReference type="Proteomes" id="UP000240259">
    <property type="component" value="Unassembled WGS sequence"/>
</dbReference>
<evidence type="ECO:0000256" key="2">
    <source>
        <dbReference type="PROSITE-ProRule" id="PRU01091"/>
    </source>
</evidence>
<accession>A0A2T4IZY3</accession>
<dbReference type="Pfam" id="PF00931">
    <property type="entry name" value="NB-ARC"/>
    <property type="match status" value="1"/>
</dbReference>
<dbReference type="PANTHER" id="PTHR47691:SF3">
    <property type="entry name" value="HTH-TYPE TRANSCRIPTIONAL REGULATOR RV0890C-RELATED"/>
    <property type="match status" value="1"/>
</dbReference>